<sequence length="302" mass="31562">MRLQFATVDVFTADQFSGNPLAVVLNADGLSTAQMQSIAAEFNLSETTFVLPPQDPAHTAAVRIFTPKGEMPFAGHPNVGTAFMLARAGESYGRAVAGDRVVFEEKAGLVAIEILKDGATVVGARLGAPQQLTVGAEVSSELVASACGLAIDDIATARHRPCIASCGAAFILAEVTSRAALAGAEAQADVFRREVAKQPAVSIMIYTQVDEADIDIRARMFSPHHNIPEDPATGSAAVALIGLLAHLRPEADLSLSKRIAQGVEMGRPSLLNAHAEKHNGVVTATFIGGRCVPVMTGSIELN</sequence>
<dbReference type="GO" id="GO:0005737">
    <property type="term" value="C:cytoplasm"/>
    <property type="evidence" value="ECO:0007669"/>
    <property type="project" value="TreeGrafter"/>
</dbReference>
<dbReference type="EMBL" id="JXXE01000481">
    <property type="protein sequence ID" value="KIZ38931.1"/>
    <property type="molecule type" value="Genomic_DNA"/>
</dbReference>
<dbReference type="NCBIfam" id="TIGR00654">
    <property type="entry name" value="PhzF_family"/>
    <property type="match status" value="1"/>
</dbReference>
<dbReference type="Pfam" id="PF02567">
    <property type="entry name" value="PhzC-PhzF"/>
    <property type="match status" value="1"/>
</dbReference>
<proteinExistence type="inferred from homology"/>
<dbReference type="PANTHER" id="PTHR13774:SF32">
    <property type="entry name" value="ANTISENSE-ENHANCING SEQUENCE 1"/>
    <property type="match status" value="1"/>
</dbReference>
<dbReference type="OrthoDB" id="9788221at2"/>
<accession>A0A0D7EE69</accession>
<dbReference type="AlphaFoldDB" id="A0A0D7EE69"/>
<dbReference type="SUPFAM" id="SSF54506">
    <property type="entry name" value="Diaminopimelate epimerase-like"/>
    <property type="match status" value="1"/>
</dbReference>
<dbReference type="InterPro" id="IPR003719">
    <property type="entry name" value="Phenazine_PhzF-like"/>
</dbReference>
<evidence type="ECO:0000313" key="4">
    <source>
        <dbReference type="Proteomes" id="UP000032515"/>
    </source>
</evidence>
<comment type="similarity">
    <text evidence="1">Belongs to the PhzF family.</text>
</comment>
<dbReference type="PATRIC" id="fig|1076.23.peg.5198"/>
<organism evidence="3 4">
    <name type="scientific">Rhodopseudomonas palustris</name>
    <dbReference type="NCBI Taxonomy" id="1076"/>
    <lineage>
        <taxon>Bacteria</taxon>
        <taxon>Pseudomonadati</taxon>
        <taxon>Pseudomonadota</taxon>
        <taxon>Alphaproteobacteria</taxon>
        <taxon>Hyphomicrobiales</taxon>
        <taxon>Nitrobacteraceae</taxon>
        <taxon>Rhodopseudomonas</taxon>
    </lineage>
</organism>
<gene>
    <name evidence="3" type="ORF">OO17_22015</name>
</gene>
<comment type="caution">
    <text evidence="3">The sequence shown here is derived from an EMBL/GenBank/DDBJ whole genome shotgun (WGS) entry which is preliminary data.</text>
</comment>
<dbReference type="PANTHER" id="PTHR13774">
    <property type="entry name" value="PHENAZINE BIOSYNTHESIS PROTEIN"/>
    <property type="match status" value="1"/>
</dbReference>
<reference evidence="3 4" key="1">
    <citation type="submission" date="2014-11" db="EMBL/GenBank/DDBJ databases">
        <title>Genomics and ecophysiology of heterotrophic nitrogen fixing bacteria isolated from estuarine surface water.</title>
        <authorList>
            <person name="Bentzon-Tilia M."/>
            <person name="Severin I."/>
            <person name="Hansen L.H."/>
            <person name="Riemann L."/>
        </authorList>
    </citation>
    <scope>NUCLEOTIDE SEQUENCE [LARGE SCALE GENOMIC DNA]</scope>
    <source>
        <strain evidence="3 4">BAL398</strain>
    </source>
</reference>
<dbReference type="RefSeq" id="WP_044415639.1">
    <property type="nucleotide sequence ID" value="NZ_JXXE01000481.1"/>
</dbReference>
<dbReference type="GO" id="GO:0016853">
    <property type="term" value="F:isomerase activity"/>
    <property type="evidence" value="ECO:0007669"/>
    <property type="project" value="TreeGrafter"/>
</dbReference>
<name>A0A0D7EE69_RHOPL</name>
<evidence type="ECO:0000256" key="2">
    <source>
        <dbReference type="PIRSR" id="PIRSR016184-1"/>
    </source>
</evidence>
<evidence type="ECO:0000256" key="1">
    <source>
        <dbReference type="ARBA" id="ARBA00008270"/>
    </source>
</evidence>
<feature type="active site" evidence="2">
    <location>
        <position position="46"/>
    </location>
</feature>
<dbReference type="PIRSF" id="PIRSF016184">
    <property type="entry name" value="PhzC_PhzF"/>
    <property type="match status" value="1"/>
</dbReference>
<evidence type="ECO:0000313" key="3">
    <source>
        <dbReference type="EMBL" id="KIZ38931.1"/>
    </source>
</evidence>
<protein>
    <submittedName>
        <fullName evidence="3">Phenazine biosynthesis protein</fullName>
    </submittedName>
</protein>
<dbReference type="Proteomes" id="UP000032515">
    <property type="component" value="Unassembled WGS sequence"/>
</dbReference>
<dbReference type="Gene3D" id="3.10.310.10">
    <property type="entry name" value="Diaminopimelate Epimerase, Chain A, domain 1"/>
    <property type="match status" value="2"/>
</dbReference>